<dbReference type="SUPFAM" id="SSF46955">
    <property type="entry name" value="Putative DNA-binding domain"/>
    <property type="match status" value="1"/>
</dbReference>
<name>A0A927W1R6_9CLOT</name>
<evidence type="ECO:0000256" key="5">
    <source>
        <dbReference type="SAM" id="Coils"/>
    </source>
</evidence>
<dbReference type="EMBL" id="SVCM01000018">
    <property type="protein sequence ID" value="MBE6058868.1"/>
    <property type="molecule type" value="Genomic_DNA"/>
</dbReference>
<evidence type="ECO:0000313" key="8">
    <source>
        <dbReference type="Proteomes" id="UP000768462"/>
    </source>
</evidence>
<dbReference type="Gene3D" id="1.10.1660.10">
    <property type="match status" value="1"/>
</dbReference>
<dbReference type="PROSITE" id="PS50937">
    <property type="entry name" value="HTH_MERR_2"/>
    <property type="match status" value="1"/>
</dbReference>
<sequence length="276" mass="32566">MEDEMDKKILIGEMAKIHNISTQTLRYYDSIGLLKPRHKDEENGYRYYDIEQFAQLDSILFLKKLGMPLKDIKKYFSNRNLKILIDLLNKKEKDIDKEIELLERYKKSISKKLEFLEESIEEARLEECEIVELEDRDIIYISLNDRTDIYSVEYGIKELSNRLGDNLCLFDGRIGAFISQEDILNKRYTTFRDIALIFDHGIFNYKNIKTLTKGRYARIIYRGLYDYAEGYFNKLINFMDINGLESVGEGIVLTITDSAFSSKEEEYLTEIQIPLK</sequence>
<dbReference type="AlphaFoldDB" id="A0A927W1R6"/>
<dbReference type="GO" id="GO:0003700">
    <property type="term" value="F:DNA-binding transcription factor activity"/>
    <property type="evidence" value="ECO:0007669"/>
    <property type="project" value="InterPro"/>
</dbReference>
<dbReference type="InterPro" id="IPR011256">
    <property type="entry name" value="Reg_factor_effector_dom_sf"/>
</dbReference>
<dbReference type="CDD" id="cd01107">
    <property type="entry name" value="HTH_BmrR"/>
    <property type="match status" value="1"/>
</dbReference>
<keyword evidence="3" id="KW-0238">DNA-binding</keyword>
<keyword evidence="4" id="KW-0804">Transcription</keyword>
<gene>
    <name evidence="7" type="ORF">E7215_01650</name>
</gene>
<feature type="domain" description="HTH merR-type" evidence="6">
    <location>
        <begin position="8"/>
        <end position="78"/>
    </location>
</feature>
<keyword evidence="1" id="KW-0678">Repressor</keyword>
<dbReference type="InterPro" id="IPR000551">
    <property type="entry name" value="MerR-type_HTH_dom"/>
</dbReference>
<dbReference type="SMART" id="SM00422">
    <property type="entry name" value="HTH_MERR"/>
    <property type="match status" value="1"/>
</dbReference>
<evidence type="ECO:0000256" key="1">
    <source>
        <dbReference type="ARBA" id="ARBA00022491"/>
    </source>
</evidence>
<comment type="caution">
    <text evidence="7">The sequence shown here is derived from an EMBL/GenBank/DDBJ whole genome shotgun (WGS) entry which is preliminary data.</text>
</comment>
<dbReference type="PANTHER" id="PTHR30204">
    <property type="entry name" value="REDOX-CYCLING DRUG-SENSING TRANSCRIPTIONAL ACTIVATOR SOXR"/>
    <property type="match status" value="1"/>
</dbReference>
<organism evidence="7 8">
    <name type="scientific">Clostridium sulfidigenes</name>
    <dbReference type="NCBI Taxonomy" id="318464"/>
    <lineage>
        <taxon>Bacteria</taxon>
        <taxon>Bacillati</taxon>
        <taxon>Bacillota</taxon>
        <taxon>Clostridia</taxon>
        <taxon>Eubacteriales</taxon>
        <taxon>Clostridiaceae</taxon>
        <taxon>Clostridium</taxon>
    </lineage>
</organism>
<dbReference type="InterPro" id="IPR047057">
    <property type="entry name" value="MerR_fam"/>
</dbReference>
<protein>
    <submittedName>
        <fullName evidence="7">MerR family transcriptional regulator</fullName>
    </submittedName>
</protein>
<dbReference type="Proteomes" id="UP000768462">
    <property type="component" value="Unassembled WGS sequence"/>
</dbReference>
<accession>A0A927W1R6</accession>
<dbReference type="Pfam" id="PF06445">
    <property type="entry name" value="GyrI-like"/>
    <property type="match status" value="1"/>
</dbReference>
<dbReference type="GO" id="GO:0003677">
    <property type="term" value="F:DNA binding"/>
    <property type="evidence" value="ECO:0007669"/>
    <property type="project" value="UniProtKB-KW"/>
</dbReference>
<dbReference type="Gene3D" id="3.20.80.10">
    <property type="entry name" value="Regulatory factor, effector binding domain"/>
    <property type="match status" value="1"/>
</dbReference>
<evidence type="ECO:0000256" key="3">
    <source>
        <dbReference type="ARBA" id="ARBA00023125"/>
    </source>
</evidence>
<dbReference type="PANTHER" id="PTHR30204:SF69">
    <property type="entry name" value="MERR-FAMILY TRANSCRIPTIONAL REGULATOR"/>
    <property type="match status" value="1"/>
</dbReference>
<keyword evidence="5" id="KW-0175">Coiled coil</keyword>
<evidence type="ECO:0000313" key="7">
    <source>
        <dbReference type="EMBL" id="MBE6058868.1"/>
    </source>
</evidence>
<evidence type="ECO:0000256" key="4">
    <source>
        <dbReference type="ARBA" id="ARBA00023163"/>
    </source>
</evidence>
<keyword evidence="2" id="KW-0805">Transcription regulation</keyword>
<dbReference type="InterPro" id="IPR009061">
    <property type="entry name" value="DNA-bd_dom_put_sf"/>
</dbReference>
<dbReference type="SUPFAM" id="SSF55136">
    <property type="entry name" value="Probable bacterial effector-binding domain"/>
    <property type="match status" value="1"/>
</dbReference>
<evidence type="ECO:0000256" key="2">
    <source>
        <dbReference type="ARBA" id="ARBA00023015"/>
    </source>
</evidence>
<feature type="coiled-coil region" evidence="5">
    <location>
        <begin position="88"/>
        <end position="136"/>
    </location>
</feature>
<reference evidence="7" key="1">
    <citation type="submission" date="2019-04" db="EMBL/GenBank/DDBJ databases">
        <title>Evolution of Biomass-Degrading Anaerobic Consortia Revealed by Metagenomics.</title>
        <authorList>
            <person name="Peng X."/>
        </authorList>
    </citation>
    <scope>NUCLEOTIDE SEQUENCE</scope>
    <source>
        <strain evidence="7">SIG254</strain>
    </source>
</reference>
<evidence type="ECO:0000259" key="6">
    <source>
        <dbReference type="PROSITE" id="PS50937"/>
    </source>
</evidence>
<proteinExistence type="predicted"/>
<dbReference type="Pfam" id="PF13411">
    <property type="entry name" value="MerR_1"/>
    <property type="match status" value="1"/>
</dbReference>
<dbReference type="InterPro" id="IPR029442">
    <property type="entry name" value="GyrI-like"/>
</dbReference>